<evidence type="ECO:0000313" key="4">
    <source>
        <dbReference type="EMBL" id="VYT86113.1"/>
    </source>
</evidence>
<dbReference type="GO" id="GO:0046872">
    <property type="term" value="F:metal ion binding"/>
    <property type="evidence" value="ECO:0007669"/>
    <property type="project" value="UniProtKB-KW"/>
</dbReference>
<dbReference type="PANTHER" id="PTHR13778:SF47">
    <property type="entry name" value="LIPOPOLYSACCHARIDE 1,3-GALACTOSYLTRANSFERASE"/>
    <property type="match status" value="1"/>
</dbReference>
<dbReference type="RefSeq" id="WP_021841293.1">
    <property type="nucleotide sequence ID" value="NZ_CACRUX010000022.1"/>
</dbReference>
<keyword evidence="1" id="KW-0328">Glycosyltransferase</keyword>
<dbReference type="EMBL" id="CACRUX010000022">
    <property type="protein sequence ID" value="VYT86113.1"/>
    <property type="molecule type" value="Genomic_DNA"/>
</dbReference>
<evidence type="ECO:0000256" key="3">
    <source>
        <dbReference type="ARBA" id="ARBA00022723"/>
    </source>
</evidence>
<dbReference type="PANTHER" id="PTHR13778">
    <property type="entry name" value="GLYCOSYLTRANSFERASE 8 DOMAIN-CONTAINING PROTEIN"/>
    <property type="match status" value="1"/>
</dbReference>
<evidence type="ECO:0000256" key="1">
    <source>
        <dbReference type="ARBA" id="ARBA00022676"/>
    </source>
</evidence>
<protein>
    <submittedName>
        <fullName evidence="4">General stress protein A</fullName>
    </submittedName>
</protein>
<accession>A0A6N3A5T0</accession>
<keyword evidence="3" id="KW-0479">Metal-binding</keyword>
<sequence>MKTFSKDFFQIKNFIKERIDFNYSSTDEGAYHIAYNVNDGFIHIMGVSVVSVLENNKDKNFVVHIFVDGYSPENLAKIEEMAKQWQCHCIVYLLDMTPFNDFHIKVARFSRITYARIYMPKVIKEYSDKFIYLDADTMVCDSLTELWNMDLQGKAMGAVSETPESVAYRAGHLKLKSGKYFNDGVMVIDITQWEIDQITEKAFAYQNEPPSRFKGQSQDVLNLVFDGDLYFLPAAFNAYGGAAEFDGKPVIAHWTGRRKPWQMVLTDIDALWRKYNALAPWETIAHVLPVKKPENYHDFQQWGDYQKKQGHYGKFLQGIFWYSVLRVIYKLGGNKKN</sequence>
<dbReference type="Pfam" id="PF01501">
    <property type="entry name" value="Glyco_transf_8"/>
    <property type="match status" value="1"/>
</dbReference>
<dbReference type="CDD" id="cd04194">
    <property type="entry name" value="GT8_A4GalT_like"/>
    <property type="match status" value="1"/>
</dbReference>
<dbReference type="GO" id="GO:0016757">
    <property type="term" value="F:glycosyltransferase activity"/>
    <property type="evidence" value="ECO:0007669"/>
    <property type="project" value="UniProtKB-KW"/>
</dbReference>
<dbReference type="AlphaFoldDB" id="A0A6N3A5T0"/>
<dbReference type="Gene3D" id="3.90.550.10">
    <property type="entry name" value="Spore Coat Polysaccharide Biosynthesis Protein SpsA, Chain A"/>
    <property type="match status" value="1"/>
</dbReference>
<dbReference type="InterPro" id="IPR050748">
    <property type="entry name" value="Glycosyltrans_8_dom-fam"/>
</dbReference>
<reference evidence="4" key="1">
    <citation type="submission" date="2019-11" db="EMBL/GenBank/DDBJ databases">
        <authorList>
            <person name="Feng L."/>
        </authorList>
    </citation>
    <scope>NUCLEOTIDE SEQUENCE</scope>
    <source>
        <strain evidence="4">VrattiLFYP33</strain>
    </source>
</reference>
<dbReference type="InterPro" id="IPR002495">
    <property type="entry name" value="Glyco_trans_8"/>
</dbReference>
<dbReference type="SUPFAM" id="SSF53448">
    <property type="entry name" value="Nucleotide-diphospho-sugar transferases"/>
    <property type="match status" value="1"/>
</dbReference>
<dbReference type="InterPro" id="IPR029044">
    <property type="entry name" value="Nucleotide-diphossugar_trans"/>
</dbReference>
<organism evidence="4">
    <name type="scientific">Veillonella ratti</name>
    <dbReference type="NCBI Taxonomy" id="103892"/>
    <lineage>
        <taxon>Bacteria</taxon>
        <taxon>Bacillati</taxon>
        <taxon>Bacillota</taxon>
        <taxon>Negativicutes</taxon>
        <taxon>Veillonellales</taxon>
        <taxon>Veillonellaceae</taxon>
        <taxon>Veillonella</taxon>
    </lineage>
</organism>
<evidence type="ECO:0000256" key="2">
    <source>
        <dbReference type="ARBA" id="ARBA00022679"/>
    </source>
</evidence>
<proteinExistence type="predicted"/>
<gene>
    <name evidence="4" type="primary">gspA_1</name>
    <name evidence="4" type="ORF">VRLFYP33_00635</name>
</gene>
<keyword evidence="2" id="KW-0808">Transferase</keyword>
<name>A0A6N3A5T0_9FIRM</name>